<dbReference type="GO" id="GO:0016874">
    <property type="term" value="F:ligase activity"/>
    <property type="evidence" value="ECO:0007669"/>
    <property type="project" value="UniProtKB-KW"/>
</dbReference>
<dbReference type="PANTHER" id="PTHR37422">
    <property type="entry name" value="TEICHURONIC ACID BIOSYNTHESIS PROTEIN TUAE"/>
    <property type="match status" value="1"/>
</dbReference>
<evidence type="ECO:0000313" key="8">
    <source>
        <dbReference type="Proteomes" id="UP000569732"/>
    </source>
</evidence>
<comment type="caution">
    <text evidence="7">The sequence shown here is derived from an EMBL/GenBank/DDBJ whole genome shotgun (WGS) entry which is preliminary data.</text>
</comment>
<name>A0A853HXW2_9GAMM</name>
<feature type="transmembrane region" description="Helical" evidence="5">
    <location>
        <begin position="344"/>
        <end position="364"/>
    </location>
</feature>
<feature type="domain" description="O-antigen ligase-related" evidence="6">
    <location>
        <begin position="201"/>
        <end position="329"/>
    </location>
</feature>
<proteinExistence type="predicted"/>
<feature type="transmembrane region" description="Helical" evidence="5">
    <location>
        <begin position="243"/>
        <end position="259"/>
    </location>
</feature>
<evidence type="ECO:0000256" key="3">
    <source>
        <dbReference type="ARBA" id="ARBA00022989"/>
    </source>
</evidence>
<keyword evidence="8" id="KW-1185">Reference proteome</keyword>
<dbReference type="EMBL" id="JACCKB010000015">
    <property type="protein sequence ID" value="NYZ66590.1"/>
    <property type="molecule type" value="Genomic_DNA"/>
</dbReference>
<feature type="transmembrane region" description="Helical" evidence="5">
    <location>
        <begin position="316"/>
        <end position="337"/>
    </location>
</feature>
<organism evidence="7 8">
    <name type="scientific">Spartinivicinus marinus</name>
    <dbReference type="NCBI Taxonomy" id="2994442"/>
    <lineage>
        <taxon>Bacteria</taxon>
        <taxon>Pseudomonadati</taxon>
        <taxon>Pseudomonadota</taxon>
        <taxon>Gammaproteobacteria</taxon>
        <taxon>Oceanospirillales</taxon>
        <taxon>Zooshikellaceae</taxon>
        <taxon>Spartinivicinus</taxon>
    </lineage>
</organism>
<feature type="transmembrane region" description="Helical" evidence="5">
    <location>
        <begin position="50"/>
        <end position="68"/>
    </location>
</feature>
<dbReference type="RefSeq" id="WP_180568619.1">
    <property type="nucleotide sequence ID" value="NZ_JACCKB010000015.1"/>
</dbReference>
<dbReference type="PANTHER" id="PTHR37422:SF13">
    <property type="entry name" value="LIPOPOLYSACCHARIDE BIOSYNTHESIS PROTEIN PA4999-RELATED"/>
    <property type="match status" value="1"/>
</dbReference>
<feature type="transmembrane region" description="Helical" evidence="5">
    <location>
        <begin position="169"/>
        <end position="189"/>
    </location>
</feature>
<sequence length="405" mass="45980">MNRYNCEVKSLKGSLVTQVLTYMLLFGIFIFFVGVQLFPTDSKWHTQLYIFLYLPVTLLIFLESNLFFGFFKEQSVKLLTILLCYFAISSAWGSEELSFGQIKKALMVFLFIYAVYYLVVRVTDIQRIAMIAVGLAALTSLYSIYNYGVETDFSFGGRFVGLGILSNPLLSSHYFGFLCVFSLGLLLLSEEPPKKVILLLCVVVFFVCTFLTKSRTPLVGFFGVILVLLIITFFYKRKTVLKTIFYILVTLLTIVIIAWEDIAARGVSHRPEIWSEAIKLIFDELWLGYGLGAEFKIYLQSIKQSFYDPHNIHLGILYHFGFVGFLGWVLTLFLLTIKACKKGNYILTFVGLPLLVYGVFGGISEGGNVVSRPKEVWYISWVPIALTIAFISCSNQNKITKKQSV</sequence>
<keyword evidence="2 5" id="KW-0812">Transmembrane</keyword>
<feature type="transmembrane region" description="Helical" evidence="5">
    <location>
        <begin position="105"/>
        <end position="122"/>
    </location>
</feature>
<dbReference type="Proteomes" id="UP000569732">
    <property type="component" value="Unassembled WGS sequence"/>
</dbReference>
<evidence type="ECO:0000259" key="6">
    <source>
        <dbReference type="Pfam" id="PF04932"/>
    </source>
</evidence>
<evidence type="ECO:0000256" key="5">
    <source>
        <dbReference type="SAM" id="Phobius"/>
    </source>
</evidence>
<gene>
    <name evidence="7" type="ORF">H0A36_11275</name>
</gene>
<protein>
    <submittedName>
        <fullName evidence="7">O-antigen ligase family protein</fullName>
    </submittedName>
</protein>
<keyword evidence="3 5" id="KW-1133">Transmembrane helix</keyword>
<feature type="transmembrane region" description="Helical" evidence="5">
    <location>
        <begin position="129"/>
        <end position="149"/>
    </location>
</feature>
<dbReference type="InterPro" id="IPR007016">
    <property type="entry name" value="O-antigen_ligase-rel_domated"/>
</dbReference>
<evidence type="ECO:0000313" key="7">
    <source>
        <dbReference type="EMBL" id="NYZ66590.1"/>
    </source>
</evidence>
<feature type="transmembrane region" description="Helical" evidence="5">
    <location>
        <begin position="218"/>
        <end position="236"/>
    </location>
</feature>
<evidence type="ECO:0000256" key="1">
    <source>
        <dbReference type="ARBA" id="ARBA00004141"/>
    </source>
</evidence>
<feature type="transmembrane region" description="Helical" evidence="5">
    <location>
        <begin position="196"/>
        <end position="212"/>
    </location>
</feature>
<evidence type="ECO:0000256" key="2">
    <source>
        <dbReference type="ARBA" id="ARBA00022692"/>
    </source>
</evidence>
<dbReference type="InterPro" id="IPR051533">
    <property type="entry name" value="WaaL-like"/>
</dbReference>
<comment type="subcellular location">
    <subcellularLocation>
        <location evidence="1">Membrane</location>
        <topology evidence="1">Multi-pass membrane protein</topology>
    </subcellularLocation>
</comment>
<dbReference type="GO" id="GO:0016020">
    <property type="term" value="C:membrane"/>
    <property type="evidence" value="ECO:0007669"/>
    <property type="project" value="UniProtKB-SubCell"/>
</dbReference>
<dbReference type="Pfam" id="PF04932">
    <property type="entry name" value="Wzy_C"/>
    <property type="match status" value="1"/>
</dbReference>
<feature type="transmembrane region" description="Helical" evidence="5">
    <location>
        <begin position="75"/>
        <end position="93"/>
    </location>
</feature>
<keyword evidence="7" id="KW-0436">Ligase</keyword>
<dbReference type="AlphaFoldDB" id="A0A853HXW2"/>
<feature type="transmembrane region" description="Helical" evidence="5">
    <location>
        <begin position="376"/>
        <end position="393"/>
    </location>
</feature>
<accession>A0A853HXW2</accession>
<reference evidence="7 8" key="1">
    <citation type="submission" date="2020-07" db="EMBL/GenBank/DDBJ databases">
        <title>Endozoicomonas sp. nov., isolated from sediment.</title>
        <authorList>
            <person name="Gu T."/>
        </authorList>
    </citation>
    <scope>NUCLEOTIDE SEQUENCE [LARGE SCALE GENOMIC DNA]</scope>
    <source>
        <strain evidence="7 8">SM1973</strain>
    </source>
</reference>
<feature type="transmembrane region" description="Helical" evidence="5">
    <location>
        <begin position="20"/>
        <end position="38"/>
    </location>
</feature>
<keyword evidence="4 5" id="KW-0472">Membrane</keyword>
<evidence type="ECO:0000256" key="4">
    <source>
        <dbReference type="ARBA" id="ARBA00023136"/>
    </source>
</evidence>